<feature type="region of interest" description="Disordered" evidence="6">
    <location>
        <begin position="301"/>
        <end position="330"/>
    </location>
</feature>
<dbReference type="EMBL" id="NEDP02002412">
    <property type="protein sequence ID" value="OWF50929.1"/>
    <property type="molecule type" value="Genomic_DNA"/>
</dbReference>
<dbReference type="SUPFAM" id="SSF69118">
    <property type="entry name" value="AhpD-like"/>
    <property type="match status" value="1"/>
</dbReference>
<dbReference type="AlphaFoldDB" id="A0A210QQD8"/>
<evidence type="ECO:0000256" key="2">
    <source>
        <dbReference type="ARBA" id="ARBA00008350"/>
    </source>
</evidence>
<dbReference type="GO" id="GO:0005634">
    <property type="term" value="C:nucleus"/>
    <property type="evidence" value="ECO:0007669"/>
    <property type="project" value="InterPro"/>
</dbReference>
<accession>A0A210QQD8</accession>
<dbReference type="GO" id="GO:1990253">
    <property type="term" value="P:cellular response to leucine starvation"/>
    <property type="evidence" value="ECO:0007669"/>
    <property type="project" value="TreeGrafter"/>
</dbReference>
<comment type="caution">
    <text evidence="7">The sequence shown here is derived from an EMBL/GenBank/DDBJ whole genome shotgun (WGS) entry which is preliminary data.</text>
</comment>
<dbReference type="GO" id="GO:0071233">
    <property type="term" value="P:cellular response to L-leucine"/>
    <property type="evidence" value="ECO:0007669"/>
    <property type="project" value="TreeGrafter"/>
</dbReference>
<dbReference type="PANTHER" id="PTHR12474:SF0">
    <property type="entry name" value="SESTRIN HOMOLOG"/>
    <property type="match status" value="1"/>
</dbReference>
<name>A0A210QQD8_MIZYE</name>
<protein>
    <submittedName>
        <fullName evidence="7">Sestrin-1</fullName>
    </submittedName>
</protein>
<evidence type="ECO:0000313" key="7">
    <source>
        <dbReference type="EMBL" id="OWF50929.1"/>
    </source>
</evidence>
<dbReference type="GO" id="GO:1901031">
    <property type="term" value="P:regulation of response to reactive oxygen species"/>
    <property type="evidence" value="ECO:0007669"/>
    <property type="project" value="InterPro"/>
</dbReference>
<comment type="catalytic activity">
    <reaction evidence="5">
        <text>a hydroperoxide + L-cysteinyl-[protein] = S-hydroxy-L-cysteinyl-[protein] + an alcohol</text>
        <dbReference type="Rhea" id="RHEA:67124"/>
        <dbReference type="Rhea" id="RHEA-COMP:10131"/>
        <dbReference type="Rhea" id="RHEA-COMP:17193"/>
        <dbReference type="ChEBI" id="CHEBI:29950"/>
        <dbReference type="ChEBI" id="CHEBI:30879"/>
        <dbReference type="ChEBI" id="CHEBI:35924"/>
        <dbReference type="ChEBI" id="CHEBI:61973"/>
    </reaction>
    <physiologicalReaction direction="left-to-right" evidence="5">
        <dbReference type="Rhea" id="RHEA:67125"/>
    </physiologicalReaction>
</comment>
<dbReference type="Gene3D" id="1.20.1290.10">
    <property type="entry name" value="AhpD-like"/>
    <property type="match status" value="1"/>
</dbReference>
<dbReference type="InterPro" id="IPR006730">
    <property type="entry name" value="Sestrin"/>
</dbReference>
<sequence>MAEEPSRMKIRDEDSLRFVHCLSSRDPGVRNRAFDSILRVFDALIGGHGSPPDMKGMATIHGAVDTKEMIDEYLVDILRLSVQCPFEDVLDRCKELLRDMQERTYKIPRVLKGGISTFVPEREIIPASSKDTETQALFVDAFLQNNRLDHVVQLMGYHPQYLECFLRTQQYLMKGDGALPFHYRHYIAIMAASRHMCTYLVHLHEQEFILQGGDPEWLKGTSHVPKKLRDLNELNKLLAHRPWLICKSHIEKLARSTNSKDNWSISELVQALILMAHFHSLCSFVYGCGIKSEIDHNGGFTYRPQSPVEKNSNDFDSSDSSSTNGDINSEPEVGIELLMERMKKLVEEGEEETTQEERVKRFEKVESQSVEIAANTVRPSPKAEVLKYVDDAEYCYQDFAKRDSVEDIPTFRATDYSWEDHGFSLSNRLYMDIGNQLEDKFSVATNMTYYTMGEVRDVDTTAFRRAIWSYIHCLYGIMHDDYNYGQVNQLLERNLKAYIKTMTCYPERLTRKDYDNVMREFKHSEKVHVNLMLLEARFQAELLYALRGVMQFMT</sequence>
<evidence type="ECO:0000256" key="3">
    <source>
        <dbReference type="ARBA" id="ARBA00022490"/>
    </source>
</evidence>
<dbReference type="Pfam" id="PF04636">
    <property type="entry name" value="PA26"/>
    <property type="match status" value="1"/>
</dbReference>
<dbReference type="STRING" id="6573.A0A210QQD8"/>
<dbReference type="GO" id="GO:1904262">
    <property type="term" value="P:negative regulation of TORC1 signaling"/>
    <property type="evidence" value="ECO:0007669"/>
    <property type="project" value="TreeGrafter"/>
</dbReference>
<comment type="subcellular location">
    <subcellularLocation>
        <location evidence="1">Cytoplasm</location>
    </subcellularLocation>
</comment>
<comment type="similarity">
    <text evidence="2">Belongs to the sestrin family.</text>
</comment>
<dbReference type="GO" id="GO:0016684">
    <property type="term" value="F:oxidoreductase activity, acting on peroxide as acceptor"/>
    <property type="evidence" value="ECO:0007669"/>
    <property type="project" value="TreeGrafter"/>
</dbReference>
<dbReference type="FunFam" id="1.20.1290.10:FF:000001">
    <property type="entry name" value="Sestrin 1"/>
    <property type="match status" value="1"/>
</dbReference>
<dbReference type="GO" id="GO:0016239">
    <property type="term" value="P:positive regulation of macroautophagy"/>
    <property type="evidence" value="ECO:0007669"/>
    <property type="project" value="TreeGrafter"/>
</dbReference>
<keyword evidence="8" id="KW-1185">Reference proteome</keyword>
<reference evidence="7 8" key="1">
    <citation type="journal article" date="2017" name="Nat. Ecol. Evol.">
        <title>Scallop genome provides insights into evolution of bilaterian karyotype and development.</title>
        <authorList>
            <person name="Wang S."/>
            <person name="Zhang J."/>
            <person name="Jiao W."/>
            <person name="Li J."/>
            <person name="Xun X."/>
            <person name="Sun Y."/>
            <person name="Guo X."/>
            <person name="Huan P."/>
            <person name="Dong B."/>
            <person name="Zhang L."/>
            <person name="Hu X."/>
            <person name="Sun X."/>
            <person name="Wang J."/>
            <person name="Zhao C."/>
            <person name="Wang Y."/>
            <person name="Wang D."/>
            <person name="Huang X."/>
            <person name="Wang R."/>
            <person name="Lv J."/>
            <person name="Li Y."/>
            <person name="Zhang Z."/>
            <person name="Liu B."/>
            <person name="Lu W."/>
            <person name="Hui Y."/>
            <person name="Liang J."/>
            <person name="Zhou Z."/>
            <person name="Hou R."/>
            <person name="Li X."/>
            <person name="Liu Y."/>
            <person name="Li H."/>
            <person name="Ning X."/>
            <person name="Lin Y."/>
            <person name="Zhao L."/>
            <person name="Xing Q."/>
            <person name="Dou J."/>
            <person name="Li Y."/>
            <person name="Mao J."/>
            <person name="Guo H."/>
            <person name="Dou H."/>
            <person name="Li T."/>
            <person name="Mu C."/>
            <person name="Jiang W."/>
            <person name="Fu Q."/>
            <person name="Fu X."/>
            <person name="Miao Y."/>
            <person name="Liu J."/>
            <person name="Yu Q."/>
            <person name="Li R."/>
            <person name="Liao H."/>
            <person name="Li X."/>
            <person name="Kong Y."/>
            <person name="Jiang Z."/>
            <person name="Chourrout D."/>
            <person name="Li R."/>
            <person name="Bao Z."/>
        </authorList>
    </citation>
    <scope>NUCLEOTIDE SEQUENCE [LARGE SCALE GENOMIC DNA]</scope>
    <source>
        <strain evidence="7 8">PY_sf001</strain>
    </source>
</reference>
<evidence type="ECO:0000256" key="1">
    <source>
        <dbReference type="ARBA" id="ARBA00004496"/>
    </source>
</evidence>
<dbReference type="Proteomes" id="UP000242188">
    <property type="component" value="Unassembled WGS sequence"/>
</dbReference>
<evidence type="ECO:0000313" key="8">
    <source>
        <dbReference type="Proteomes" id="UP000242188"/>
    </source>
</evidence>
<keyword evidence="3" id="KW-0963">Cytoplasm</keyword>
<dbReference type="OrthoDB" id="337464at2759"/>
<feature type="compositionally biased region" description="Low complexity" evidence="6">
    <location>
        <begin position="314"/>
        <end position="328"/>
    </location>
</feature>
<dbReference type="GO" id="GO:0070728">
    <property type="term" value="F:L-leucine binding"/>
    <property type="evidence" value="ECO:0007669"/>
    <property type="project" value="TreeGrafter"/>
</dbReference>
<evidence type="ECO:0000256" key="4">
    <source>
        <dbReference type="ARBA" id="ARBA00023002"/>
    </source>
</evidence>
<dbReference type="GO" id="GO:0005737">
    <property type="term" value="C:cytoplasm"/>
    <property type="evidence" value="ECO:0007669"/>
    <property type="project" value="UniProtKB-SubCell"/>
</dbReference>
<evidence type="ECO:0000256" key="6">
    <source>
        <dbReference type="SAM" id="MobiDB-lite"/>
    </source>
</evidence>
<organism evidence="7 8">
    <name type="scientific">Mizuhopecten yessoensis</name>
    <name type="common">Japanese scallop</name>
    <name type="synonym">Patinopecten yessoensis</name>
    <dbReference type="NCBI Taxonomy" id="6573"/>
    <lineage>
        <taxon>Eukaryota</taxon>
        <taxon>Metazoa</taxon>
        <taxon>Spiralia</taxon>
        <taxon>Lophotrochozoa</taxon>
        <taxon>Mollusca</taxon>
        <taxon>Bivalvia</taxon>
        <taxon>Autobranchia</taxon>
        <taxon>Pteriomorphia</taxon>
        <taxon>Pectinida</taxon>
        <taxon>Pectinoidea</taxon>
        <taxon>Pectinidae</taxon>
        <taxon>Mizuhopecten</taxon>
    </lineage>
</organism>
<dbReference type="PANTHER" id="PTHR12474">
    <property type="entry name" value="P53 REGULATED PA26 NUCLEAR PROTEIN SESTRIN"/>
    <property type="match status" value="1"/>
</dbReference>
<proteinExistence type="inferred from homology"/>
<evidence type="ECO:0000256" key="5">
    <source>
        <dbReference type="ARBA" id="ARBA00049242"/>
    </source>
</evidence>
<keyword evidence="4" id="KW-0560">Oxidoreductase</keyword>
<gene>
    <name evidence="7" type="ORF">KP79_PYT07453</name>
</gene>
<dbReference type="InterPro" id="IPR029032">
    <property type="entry name" value="AhpD-like"/>
</dbReference>